<evidence type="ECO:0000313" key="2">
    <source>
        <dbReference type="Proteomes" id="UP000265719"/>
    </source>
</evidence>
<name>A0A399FYM5_9ACTN</name>
<dbReference type="AlphaFoldDB" id="A0A399FYM5"/>
<reference evidence="1" key="1">
    <citation type="submission" date="2020-10" db="EMBL/GenBank/DDBJ databases">
        <title>De novo genome project of the cellulose decomposer Thermobifida halotolerans type strain.</title>
        <authorList>
            <person name="Nagy I."/>
            <person name="Horvath B."/>
            <person name="Kukolya J."/>
            <person name="Nagy I."/>
            <person name="Orsini M."/>
        </authorList>
    </citation>
    <scope>NUCLEOTIDE SEQUENCE</scope>
    <source>
        <strain evidence="1">DSM 44931</strain>
    </source>
</reference>
<dbReference type="OrthoDB" id="3482422at2"/>
<dbReference type="EMBL" id="CP063196">
    <property type="protein sequence ID" value="UOE18746.1"/>
    <property type="molecule type" value="Genomic_DNA"/>
</dbReference>
<keyword evidence="2" id="KW-1185">Reference proteome</keyword>
<dbReference type="Proteomes" id="UP000265719">
    <property type="component" value="Chromosome"/>
</dbReference>
<gene>
    <name evidence="1" type="ORF">NI17_018445</name>
</gene>
<evidence type="ECO:0000313" key="1">
    <source>
        <dbReference type="EMBL" id="UOE18746.1"/>
    </source>
</evidence>
<sequence length="79" mass="8390">MLTSVVRTIVPLVVGALSTLTATHLGVELPEAVLTEAVTVLVAGVYYTTVRLLEERVSPAFGRVLLGLGLRGRPEYNVA</sequence>
<accession>A0A399FYM5</accession>
<organism evidence="1 2">
    <name type="scientific">Thermobifida halotolerans</name>
    <dbReference type="NCBI Taxonomy" id="483545"/>
    <lineage>
        <taxon>Bacteria</taxon>
        <taxon>Bacillati</taxon>
        <taxon>Actinomycetota</taxon>
        <taxon>Actinomycetes</taxon>
        <taxon>Streptosporangiales</taxon>
        <taxon>Nocardiopsidaceae</taxon>
        <taxon>Thermobifida</taxon>
    </lineage>
</organism>
<proteinExistence type="predicted"/>
<dbReference type="RefSeq" id="WP_068691193.1">
    <property type="nucleotide sequence ID" value="NZ_CP063196.1"/>
</dbReference>
<protein>
    <submittedName>
        <fullName evidence="1">Uncharacterized protein</fullName>
    </submittedName>
</protein>
<dbReference type="KEGG" id="thao:NI17_018445"/>